<dbReference type="EMBL" id="JBIRPU010000014">
    <property type="protein sequence ID" value="MFI0794853.1"/>
    <property type="molecule type" value="Genomic_DNA"/>
</dbReference>
<evidence type="ECO:0000313" key="1">
    <source>
        <dbReference type="EMBL" id="MFI0794853.1"/>
    </source>
</evidence>
<dbReference type="Proteomes" id="UP001611075">
    <property type="component" value="Unassembled WGS sequence"/>
</dbReference>
<comment type="caution">
    <text evidence="1">The sequence shown here is derived from an EMBL/GenBank/DDBJ whole genome shotgun (WGS) entry which is preliminary data.</text>
</comment>
<reference evidence="1 2" key="1">
    <citation type="submission" date="2024-10" db="EMBL/GenBank/DDBJ databases">
        <title>The Natural Products Discovery Center: Release of the First 8490 Sequenced Strains for Exploring Actinobacteria Biosynthetic Diversity.</title>
        <authorList>
            <person name="Kalkreuter E."/>
            <person name="Kautsar S.A."/>
            <person name="Yang D."/>
            <person name="Bader C.D."/>
            <person name="Teijaro C.N."/>
            <person name="Fluegel L."/>
            <person name="Davis C.M."/>
            <person name="Simpson J.R."/>
            <person name="Lauterbach L."/>
            <person name="Steele A.D."/>
            <person name="Gui C."/>
            <person name="Meng S."/>
            <person name="Li G."/>
            <person name="Viehrig K."/>
            <person name="Ye F."/>
            <person name="Su P."/>
            <person name="Kiefer A.F."/>
            <person name="Nichols A."/>
            <person name="Cepeda A.J."/>
            <person name="Yan W."/>
            <person name="Fan B."/>
            <person name="Jiang Y."/>
            <person name="Adhikari A."/>
            <person name="Zheng C.-J."/>
            <person name="Schuster L."/>
            <person name="Cowan T.M."/>
            <person name="Smanski M.J."/>
            <person name="Chevrette M.G."/>
            <person name="De Carvalho L.P.S."/>
            <person name="Shen B."/>
        </authorList>
    </citation>
    <scope>NUCLEOTIDE SEQUENCE [LARGE SCALE GENOMIC DNA]</scope>
    <source>
        <strain evidence="1 2">NPDC021253</strain>
    </source>
</reference>
<evidence type="ECO:0000313" key="2">
    <source>
        <dbReference type="Proteomes" id="UP001611075"/>
    </source>
</evidence>
<sequence>MRVYEVSARRRDGFDLEEYPPDRGLSDLEVQQTLTTGQFIFRTRIDIFTEKGILRADVATIFETSEELAEPEEEILDEFAHEVGLPNTIPYLRVYVQQAARLIGVPAPLLKHYWGDELKRLELRRRKQIEGDSSENPESPDA</sequence>
<proteinExistence type="predicted"/>
<gene>
    <name evidence="1" type="ORF">ACH4OY_19510</name>
</gene>
<keyword evidence="2" id="KW-1185">Reference proteome</keyword>
<protein>
    <submittedName>
        <fullName evidence="1">Uncharacterized protein</fullName>
    </submittedName>
</protein>
<organism evidence="1 2">
    <name type="scientific">Micromonospora rubida</name>
    <dbReference type="NCBI Taxonomy" id="2697657"/>
    <lineage>
        <taxon>Bacteria</taxon>
        <taxon>Bacillati</taxon>
        <taxon>Actinomycetota</taxon>
        <taxon>Actinomycetes</taxon>
        <taxon>Micromonosporales</taxon>
        <taxon>Micromonosporaceae</taxon>
        <taxon>Micromonospora</taxon>
    </lineage>
</organism>
<name>A0ABW7SMC3_9ACTN</name>
<accession>A0ABW7SMC3</accession>
<dbReference type="RefSeq" id="WP_396681556.1">
    <property type="nucleotide sequence ID" value="NZ_JBIRPU010000014.1"/>
</dbReference>